<dbReference type="InterPro" id="IPR003399">
    <property type="entry name" value="Mce/MlaD"/>
</dbReference>
<keyword evidence="4" id="KW-1185">Reference proteome</keyword>
<evidence type="ECO:0000313" key="4">
    <source>
        <dbReference type="Proteomes" id="UP001139369"/>
    </source>
</evidence>
<dbReference type="Pfam" id="PF02470">
    <property type="entry name" value="MlaD"/>
    <property type="match status" value="1"/>
</dbReference>
<protein>
    <submittedName>
        <fullName evidence="3">MlaD family protein</fullName>
    </submittedName>
</protein>
<accession>A0A9X2AHN3</accession>
<keyword evidence="1" id="KW-0812">Transmembrane</keyword>
<name>A0A9X2AHN3_9FLAO</name>
<comment type="caution">
    <text evidence="3">The sequence shown here is derived from an EMBL/GenBank/DDBJ whole genome shotgun (WGS) entry which is preliminary data.</text>
</comment>
<dbReference type="Proteomes" id="UP001139369">
    <property type="component" value="Unassembled WGS sequence"/>
</dbReference>
<dbReference type="AlphaFoldDB" id="A0A9X2AHN3"/>
<dbReference type="PANTHER" id="PTHR33371">
    <property type="entry name" value="INTERMEMBRANE PHOSPHOLIPID TRANSPORT SYSTEM BINDING PROTEIN MLAD-RELATED"/>
    <property type="match status" value="1"/>
</dbReference>
<keyword evidence="1" id="KW-1133">Transmembrane helix</keyword>
<reference evidence="3" key="1">
    <citation type="submission" date="2022-02" db="EMBL/GenBank/DDBJ databases">
        <title>Polaribacter sp. MSW13, isolated from seawater.</title>
        <authorList>
            <person name="Kristyanto S."/>
            <person name="Jung J."/>
            <person name="Jeon C.O."/>
        </authorList>
    </citation>
    <scope>NUCLEOTIDE SEQUENCE</scope>
    <source>
        <strain evidence="3">MSW13</strain>
    </source>
</reference>
<sequence>MSKELKIGIVAVIIIVAFVWGFNFLKGQDILGPGSRNFKVEYKNVGGLTKASLVTINGLKVGMVNKINFNEDPTKKGQLVVSFTVENDFEFSKNSIVKIYSPSPISGSNLAVIPSYEGEVAVDGDYLKGLVEPGLFTSIGEKLDPLQAKVEMVLVTADSLFKNINNILDVKTQNSLKASIKTLEYTLSDVRKTVKSVNSVLDSSSVNLSATIKNTKNITENLSKISDTLVNANIGDIVRKAEITLASVNSILEGIEKGKGSLGKLVTDDAMYNNLTNVSKELEELLREMKLNPKRFVHFSLFGKRAKPYQEENKKEK</sequence>
<dbReference type="InterPro" id="IPR052336">
    <property type="entry name" value="MlaD_Phospholipid_Transporter"/>
</dbReference>
<feature type="transmembrane region" description="Helical" evidence="1">
    <location>
        <begin position="7"/>
        <end position="25"/>
    </location>
</feature>
<evidence type="ECO:0000256" key="1">
    <source>
        <dbReference type="SAM" id="Phobius"/>
    </source>
</evidence>
<dbReference type="EMBL" id="JAKQYM010000001">
    <property type="protein sequence ID" value="MCI2227726.1"/>
    <property type="molecule type" value="Genomic_DNA"/>
</dbReference>
<feature type="domain" description="Mce/MlaD" evidence="2">
    <location>
        <begin position="37"/>
        <end position="114"/>
    </location>
</feature>
<dbReference type="RefSeq" id="WP_242176848.1">
    <property type="nucleotide sequence ID" value="NZ_JAKQYM010000001.1"/>
</dbReference>
<keyword evidence="1" id="KW-0472">Membrane</keyword>
<dbReference type="PANTHER" id="PTHR33371:SF4">
    <property type="entry name" value="INTERMEMBRANE PHOSPHOLIPID TRANSPORT SYSTEM BINDING PROTEIN MLAD"/>
    <property type="match status" value="1"/>
</dbReference>
<organism evidence="3 4">
    <name type="scientific">Polaribacter marinus</name>
    <dbReference type="NCBI Taxonomy" id="2916838"/>
    <lineage>
        <taxon>Bacteria</taxon>
        <taxon>Pseudomonadati</taxon>
        <taxon>Bacteroidota</taxon>
        <taxon>Flavobacteriia</taxon>
        <taxon>Flavobacteriales</taxon>
        <taxon>Flavobacteriaceae</taxon>
    </lineage>
</organism>
<gene>
    <name evidence="3" type="ORF">MC378_01015</name>
</gene>
<evidence type="ECO:0000313" key="3">
    <source>
        <dbReference type="EMBL" id="MCI2227726.1"/>
    </source>
</evidence>
<proteinExistence type="predicted"/>
<evidence type="ECO:0000259" key="2">
    <source>
        <dbReference type="Pfam" id="PF02470"/>
    </source>
</evidence>